<name>A0ACC2XN99_9TREE</name>
<reference evidence="1" key="1">
    <citation type="submission" date="2023-04" db="EMBL/GenBank/DDBJ databases">
        <title>Draft Genome sequencing of Naganishia species isolated from polar environments using Oxford Nanopore Technology.</title>
        <authorList>
            <person name="Leo P."/>
            <person name="Venkateswaran K."/>
        </authorList>
    </citation>
    <scope>NUCLEOTIDE SEQUENCE</scope>
    <source>
        <strain evidence="1">MNA-CCFEE 5425</strain>
    </source>
</reference>
<protein>
    <submittedName>
        <fullName evidence="1">Uncharacterized protein</fullName>
    </submittedName>
</protein>
<accession>A0ACC2XN99</accession>
<comment type="caution">
    <text evidence="1">The sequence shown here is derived from an EMBL/GenBank/DDBJ whole genome shotgun (WGS) entry which is preliminary data.</text>
</comment>
<keyword evidence="2" id="KW-1185">Reference proteome</keyword>
<dbReference type="Proteomes" id="UP001243375">
    <property type="component" value="Unassembled WGS sequence"/>
</dbReference>
<evidence type="ECO:0000313" key="2">
    <source>
        <dbReference type="Proteomes" id="UP001243375"/>
    </source>
</evidence>
<proteinExistence type="predicted"/>
<evidence type="ECO:0000313" key="1">
    <source>
        <dbReference type="EMBL" id="KAJ9125106.1"/>
    </source>
</evidence>
<gene>
    <name evidence="1" type="ORF">QFC22_000059</name>
</gene>
<sequence>MAAIMAGLNSTPVRRLQRTRSFLSPKTVALLDDLDKTLDSGKNFAGYRERLKRVDPPCIPFLGVYLTFLTFIEDGNANFLPAPSAAAAATPSTTASTSSLRQHAQEVPVSKPFATDTDGETTPRTATGTTSDTKRLLIHFSKRQKAADVIREIQQYQTMPYALTAQPVVQGYLGERLQAVENSPDLYEISLRLEPREREDEKVARMLRESGML</sequence>
<organism evidence="1 2">
    <name type="scientific">Naganishia vaughanmartiniae</name>
    <dbReference type="NCBI Taxonomy" id="1424756"/>
    <lineage>
        <taxon>Eukaryota</taxon>
        <taxon>Fungi</taxon>
        <taxon>Dikarya</taxon>
        <taxon>Basidiomycota</taxon>
        <taxon>Agaricomycotina</taxon>
        <taxon>Tremellomycetes</taxon>
        <taxon>Filobasidiales</taxon>
        <taxon>Filobasidiaceae</taxon>
        <taxon>Naganishia</taxon>
    </lineage>
</organism>
<dbReference type="EMBL" id="JASBWU010000001">
    <property type="protein sequence ID" value="KAJ9125106.1"/>
    <property type="molecule type" value="Genomic_DNA"/>
</dbReference>